<sequence>MARVRPLSEHARTLLVSLASSGREWRHGYDLARSTGLKSGTLYPLLIRLEGQGYLEAEWQPPAGPGRPPRHAYRLTDQGMRFARDAVPAQAPAFPSGGPRKVQA</sequence>
<dbReference type="InterPro" id="IPR036390">
    <property type="entry name" value="WH_DNA-bd_sf"/>
</dbReference>
<dbReference type="PANTHER" id="PTHR33169:SF14">
    <property type="entry name" value="TRANSCRIPTIONAL REGULATOR RV3488"/>
    <property type="match status" value="1"/>
</dbReference>
<gene>
    <name evidence="2" type="ORF">AVDCRST_MAG23-52</name>
</gene>
<proteinExistence type="predicted"/>
<dbReference type="AlphaFoldDB" id="A0A6J4TAG0"/>
<dbReference type="EMBL" id="CADCWD010000003">
    <property type="protein sequence ID" value="CAA9518539.1"/>
    <property type="molecule type" value="Genomic_DNA"/>
</dbReference>
<organism evidence="2">
    <name type="scientific">uncultured Sphingosinicella sp</name>
    <dbReference type="NCBI Taxonomy" id="478748"/>
    <lineage>
        <taxon>Bacteria</taxon>
        <taxon>Pseudomonadati</taxon>
        <taxon>Pseudomonadota</taxon>
        <taxon>Alphaproteobacteria</taxon>
        <taxon>Sphingomonadales</taxon>
        <taxon>Sphingosinicellaceae</taxon>
        <taxon>Sphingosinicella</taxon>
        <taxon>environmental samples</taxon>
    </lineage>
</organism>
<dbReference type="InterPro" id="IPR005149">
    <property type="entry name" value="Tscrpt_reg_PadR_N"/>
</dbReference>
<evidence type="ECO:0000259" key="1">
    <source>
        <dbReference type="Pfam" id="PF03551"/>
    </source>
</evidence>
<reference evidence="2" key="1">
    <citation type="submission" date="2020-02" db="EMBL/GenBank/DDBJ databases">
        <authorList>
            <person name="Meier V. D."/>
        </authorList>
    </citation>
    <scope>NUCLEOTIDE SEQUENCE</scope>
    <source>
        <strain evidence="2">AVDCRST_MAG23</strain>
    </source>
</reference>
<dbReference type="InterPro" id="IPR052509">
    <property type="entry name" value="Metal_resp_DNA-bind_regulator"/>
</dbReference>
<dbReference type="InterPro" id="IPR036388">
    <property type="entry name" value="WH-like_DNA-bd_sf"/>
</dbReference>
<dbReference type="SUPFAM" id="SSF46785">
    <property type="entry name" value="Winged helix' DNA-binding domain"/>
    <property type="match status" value="1"/>
</dbReference>
<dbReference type="Pfam" id="PF03551">
    <property type="entry name" value="PadR"/>
    <property type="match status" value="1"/>
</dbReference>
<feature type="domain" description="Transcription regulator PadR N-terminal" evidence="1">
    <location>
        <begin position="26"/>
        <end position="83"/>
    </location>
</feature>
<dbReference type="Gene3D" id="1.10.10.10">
    <property type="entry name" value="Winged helix-like DNA-binding domain superfamily/Winged helix DNA-binding domain"/>
    <property type="match status" value="1"/>
</dbReference>
<accession>A0A6J4TAG0</accession>
<protein>
    <submittedName>
        <fullName evidence="2">Transcriptional regulator, PadR family</fullName>
    </submittedName>
</protein>
<name>A0A6J4TAG0_9SPHN</name>
<evidence type="ECO:0000313" key="2">
    <source>
        <dbReference type="EMBL" id="CAA9518539.1"/>
    </source>
</evidence>
<dbReference type="PANTHER" id="PTHR33169">
    <property type="entry name" value="PADR-FAMILY TRANSCRIPTIONAL REGULATOR"/>
    <property type="match status" value="1"/>
</dbReference>